<dbReference type="EMBL" id="CP018788">
    <property type="protein sequence ID" value="ARQ99006.1"/>
    <property type="molecule type" value="Genomic_DNA"/>
</dbReference>
<accession>A0A1X9SS01</accession>
<name>A0A1X9SS01_9BACT</name>
<keyword evidence="3" id="KW-1185">Reference proteome</keyword>
<dbReference type="OrthoDB" id="9770517at2"/>
<dbReference type="InterPro" id="IPR010131">
    <property type="entry name" value="MdtP/NodT-like"/>
</dbReference>
<protein>
    <submittedName>
        <fullName evidence="2">TolC-like outer membrane efflux protein</fullName>
    </submittedName>
</protein>
<dbReference type="SUPFAM" id="SSF56954">
    <property type="entry name" value="Outer membrane efflux proteins (OEP)"/>
    <property type="match status" value="1"/>
</dbReference>
<dbReference type="Gene3D" id="1.20.1600.10">
    <property type="entry name" value="Outer membrane efflux proteins (OEP)"/>
    <property type="match status" value="1"/>
</dbReference>
<dbReference type="Proteomes" id="UP000194309">
    <property type="component" value="Chromosome"/>
</dbReference>
<evidence type="ECO:0000313" key="2">
    <source>
        <dbReference type="EMBL" id="ARQ99006.1"/>
    </source>
</evidence>
<dbReference type="PROSITE" id="PS51257">
    <property type="entry name" value="PROKAR_LIPOPROTEIN"/>
    <property type="match status" value="1"/>
</dbReference>
<organism evidence="2 3">
    <name type="scientific">Campylobacter devanensis</name>
    <dbReference type="NCBI Taxonomy" id="3161138"/>
    <lineage>
        <taxon>Bacteria</taxon>
        <taxon>Pseudomonadati</taxon>
        <taxon>Campylobacterota</taxon>
        <taxon>Epsilonproteobacteria</taxon>
        <taxon>Campylobacterales</taxon>
        <taxon>Campylobacteraceae</taxon>
        <taxon>Campylobacter</taxon>
    </lineage>
</organism>
<dbReference type="KEGG" id="cdev:CIGN_0717"/>
<reference evidence="2 3" key="1">
    <citation type="journal article" date="2017" name="Genome Biol. Evol.">
        <title>Comparative Genomic Analysis Identifies a Campylobacter Clade Deficient in Selenium Metabolism.</title>
        <authorList>
            <person name="Miller W.G."/>
            <person name="Yee E."/>
            <person name="Lopes B.S."/>
            <person name="Chapman M.H."/>
            <person name="Huynh S."/>
            <person name="Bono J.L."/>
            <person name="Parker C.T."/>
            <person name="Strachan N.J.C."/>
            <person name="Forbes K.J."/>
        </authorList>
    </citation>
    <scope>NUCLEOTIDE SEQUENCE [LARGE SCALE GENOMIC DNA]</scope>
    <source>
        <strain evidence="2 3">NCTC 13003</strain>
    </source>
</reference>
<gene>
    <name evidence="2" type="ORF">CIGN_0717</name>
</gene>
<accession>A0A381D9G0</accession>
<dbReference type="PANTHER" id="PTHR30203">
    <property type="entry name" value="OUTER MEMBRANE CATION EFFLUX PROTEIN"/>
    <property type="match status" value="1"/>
</dbReference>
<evidence type="ECO:0000256" key="1">
    <source>
        <dbReference type="ARBA" id="ARBA00007613"/>
    </source>
</evidence>
<dbReference type="GO" id="GO:0015562">
    <property type="term" value="F:efflux transmembrane transporter activity"/>
    <property type="evidence" value="ECO:0007669"/>
    <property type="project" value="InterPro"/>
</dbReference>
<dbReference type="InterPro" id="IPR003423">
    <property type="entry name" value="OMP_efflux"/>
</dbReference>
<dbReference type="STRING" id="1660064.CIGN_0717"/>
<proteinExistence type="inferred from homology"/>
<dbReference type="AlphaFoldDB" id="A0A1X9SS01"/>
<sequence>MRYIIVIFIAIIFGGCAGKKLDYEIKDVEFYTPKWHKDFNQTTLNELINLALKNNEDIGVAVLNLEVAMLNAGIASDGYIPSMSGEIGANSSRDIGKSDEFSSKFNSKFSLSYELDIFGKIYDNYKSKEWIMHSSRLTLDNLRLTIISQVANSYFNILYLNDSLRSLKQNLDNAKMLDDIVKVKFENGKEELLAIKQSSQNILKIQNQIHSTQRSLESNYESLKNLTRSDKRFDELSLDGVEFIGISQFDVGELSNRPDINEAVAKLNSSFYEYRLSQKELLPSLSLGANLSDSDKKFKNSFDFNQLGGVVSFSLPFLDYFKLKKHIKISELEFNKLKFSYEKTLKNAINESLKYLLFYQTDKATYDNLAIMVSDQAKIVAIYKSKYNEGSAELKDLLEAQNNLISAQISLLNQKFELLNDELSYYKAIAK</sequence>
<dbReference type="PANTHER" id="PTHR30203:SF32">
    <property type="entry name" value="CATION EFFLUX SYSTEM PROTEIN CUSC"/>
    <property type="match status" value="1"/>
</dbReference>
<evidence type="ECO:0000313" key="3">
    <source>
        <dbReference type="Proteomes" id="UP000194309"/>
    </source>
</evidence>
<dbReference type="Pfam" id="PF02321">
    <property type="entry name" value="OEP"/>
    <property type="match status" value="2"/>
</dbReference>
<comment type="similarity">
    <text evidence="1">Belongs to the outer membrane factor (OMF) (TC 1.B.17) family.</text>
</comment>